<gene>
    <name evidence="2" type="ORF">TvY486_0033360</name>
</gene>
<proteinExistence type="predicted"/>
<protein>
    <recommendedName>
        <fullName evidence="4">Trypanosome variant surface glycoprotein (A-type)</fullName>
    </recommendedName>
</protein>
<evidence type="ECO:0000256" key="1">
    <source>
        <dbReference type="SAM" id="SignalP"/>
    </source>
</evidence>
<dbReference type="Proteomes" id="UP000009027">
    <property type="component" value="Unassembled WGS sequence"/>
</dbReference>
<accession>F9WSG1</accession>
<organism evidence="2 3">
    <name type="scientific">Trypanosoma vivax (strain Y486)</name>
    <dbReference type="NCBI Taxonomy" id="1055687"/>
    <lineage>
        <taxon>Eukaryota</taxon>
        <taxon>Discoba</taxon>
        <taxon>Euglenozoa</taxon>
        <taxon>Kinetoplastea</taxon>
        <taxon>Metakinetoplastina</taxon>
        <taxon>Trypanosomatida</taxon>
        <taxon>Trypanosomatidae</taxon>
        <taxon>Trypanosoma</taxon>
        <taxon>Duttonella</taxon>
    </lineage>
</organism>
<evidence type="ECO:0000313" key="3">
    <source>
        <dbReference type="Proteomes" id="UP000009027"/>
    </source>
</evidence>
<feature type="signal peptide" evidence="1">
    <location>
        <begin position="1"/>
        <end position="21"/>
    </location>
</feature>
<keyword evidence="1" id="KW-0732">Signal</keyword>
<evidence type="ECO:0008006" key="4">
    <source>
        <dbReference type="Google" id="ProtNLM"/>
    </source>
</evidence>
<evidence type="ECO:0000313" key="2">
    <source>
        <dbReference type="EMBL" id="CCD20500.1"/>
    </source>
</evidence>
<dbReference type="EMBL" id="CAEX01005727">
    <property type="protein sequence ID" value="CCD20500.1"/>
    <property type="molecule type" value="Genomic_DNA"/>
</dbReference>
<sequence length="319" mass="33741">MSVFFFLLACFTLVPLSGAEASTDSIVTEQKASASCELSAYLKGVRKKAISDAFFSLVSCVKVASNHSLLTQRVVAAQRRAHKTNDEQALKIARLASKNVSDFVAESSRSNLRADAQDNVRRASELEGDTATLAGSISGLIETLATHHTGDVNGSLYTGIAGHTASACQPTTNLATTSTLNSKGLEKLPLMQANTTDTDAEQLKVKAQAATRPVFDGTSNTVAAIATKTHAHGFSFFRTDRSGDGNTAMFKENSATPNGRFAGTWEMAAGTSKGVKLMLEGSAGAANENVTTAETDYCVASLIERLEQLESNTDPMLCR</sequence>
<keyword evidence="3" id="KW-1185">Reference proteome</keyword>
<dbReference type="VEuPathDB" id="TriTrypDB:TvY486_0033360"/>
<reference evidence="2 3" key="1">
    <citation type="journal article" date="2012" name="Proc. Natl. Acad. Sci. U.S.A.">
        <title>Antigenic diversity is generated by distinct evolutionary mechanisms in African trypanosome species.</title>
        <authorList>
            <person name="Jackson A.P."/>
            <person name="Berry A."/>
            <person name="Aslett M."/>
            <person name="Allison H.C."/>
            <person name="Burton P."/>
            <person name="Vavrova-Anderson J."/>
            <person name="Brown R."/>
            <person name="Browne H."/>
            <person name="Corton N."/>
            <person name="Hauser H."/>
            <person name="Gamble J."/>
            <person name="Gilderthorp R."/>
            <person name="Marcello L."/>
            <person name="McQuillan J."/>
            <person name="Otto T.D."/>
            <person name="Quail M.A."/>
            <person name="Sanders M.J."/>
            <person name="van Tonder A."/>
            <person name="Ginger M.L."/>
            <person name="Field M.C."/>
            <person name="Barry J.D."/>
            <person name="Hertz-Fowler C."/>
            <person name="Berriman M."/>
        </authorList>
    </citation>
    <scope>NUCLEOTIDE SEQUENCE</scope>
    <source>
        <strain evidence="2 3">Y486</strain>
    </source>
</reference>
<feature type="chain" id="PRO_5003395049" description="Trypanosome variant surface glycoprotein (A-type)" evidence="1">
    <location>
        <begin position="22"/>
        <end position="319"/>
    </location>
</feature>
<name>F9WSG1_TRYVY</name>
<dbReference type="AlphaFoldDB" id="F9WSG1"/>